<evidence type="ECO:0000313" key="1">
    <source>
        <dbReference type="EMBL" id="GIX98571.1"/>
    </source>
</evidence>
<dbReference type="EMBL" id="BPLQ01003193">
    <property type="protein sequence ID" value="GIX98571.1"/>
    <property type="molecule type" value="Genomic_DNA"/>
</dbReference>
<dbReference type="Proteomes" id="UP001054837">
    <property type="component" value="Unassembled WGS sequence"/>
</dbReference>
<protein>
    <submittedName>
        <fullName evidence="1">Uncharacterized protein</fullName>
    </submittedName>
</protein>
<sequence length="116" mass="13302">MKPMITNKDKNEPEALPLNTNSLRNEFSLSRRAPSPALIPNQLVINSEEERDWAACSGKHGKSTWTNGWRWKGIRNCDCDVPFAIQVQHWDWPQRIAAHLHGVLPCDRKPKYSLDA</sequence>
<accession>A0AAV4PQY3</accession>
<organism evidence="1 2">
    <name type="scientific">Caerostris darwini</name>
    <dbReference type="NCBI Taxonomy" id="1538125"/>
    <lineage>
        <taxon>Eukaryota</taxon>
        <taxon>Metazoa</taxon>
        <taxon>Ecdysozoa</taxon>
        <taxon>Arthropoda</taxon>
        <taxon>Chelicerata</taxon>
        <taxon>Arachnida</taxon>
        <taxon>Araneae</taxon>
        <taxon>Araneomorphae</taxon>
        <taxon>Entelegynae</taxon>
        <taxon>Araneoidea</taxon>
        <taxon>Araneidae</taxon>
        <taxon>Caerostris</taxon>
    </lineage>
</organism>
<name>A0AAV4PQY3_9ARAC</name>
<reference evidence="1 2" key="1">
    <citation type="submission" date="2021-06" db="EMBL/GenBank/DDBJ databases">
        <title>Caerostris darwini draft genome.</title>
        <authorList>
            <person name="Kono N."/>
            <person name="Arakawa K."/>
        </authorList>
    </citation>
    <scope>NUCLEOTIDE SEQUENCE [LARGE SCALE GENOMIC DNA]</scope>
</reference>
<dbReference type="AlphaFoldDB" id="A0AAV4PQY3"/>
<keyword evidence="2" id="KW-1185">Reference proteome</keyword>
<evidence type="ECO:0000313" key="2">
    <source>
        <dbReference type="Proteomes" id="UP001054837"/>
    </source>
</evidence>
<proteinExistence type="predicted"/>
<gene>
    <name evidence="1" type="ORF">CDAR_452111</name>
</gene>
<comment type="caution">
    <text evidence="1">The sequence shown here is derived from an EMBL/GenBank/DDBJ whole genome shotgun (WGS) entry which is preliminary data.</text>
</comment>